<evidence type="ECO:0000259" key="1">
    <source>
        <dbReference type="Pfam" id="PF12684"/>
    </source>
</evidence>
<dbReference type="EMBL" id="LR798339">
    <property type="protein sequence ID" value="CAB5224899.1"/>
    <property type="molecule type" value="Genomic_DNA"/>
</dbReference>
<evidence type="ECO:0000313" key="2">
    <source>
        <dbReference type="EMBL" id="CAB5224899.1"/>
    </source>
</evidence>
<name>A0A6J7X829_9CAUD</name>
<reference evidence="2" key="1">
    <citation type="submission" date="2020-05" db="EMBL/GenBank/DDBJ databases">
        <authorList>
            <person name="Chiriac C."/>
            <person name="Salcher M."/>
            <person name="Ghai R."/>
            <person name="Kavagutti S V."/>
        </authorList>
    </citation>
    <scope>NUCLEOTIDE SEQUENCE</scope>
</reference>
<dbReference type="InterPro" id="IPR011604">
    <property type="entry name" value="PDDEXK-like_dom_sf"/>
</dbReference>
<organism evidence="2">
    <name type="scientific">uncultured Caudovirales phage</name>
    <dbReference type="NCBI Taxonomy" id="2100421"/>
    <lineage>
        <taxon>Viruses</taxon>
        <taxon>Duplodnaviria</taxon>
        <taxon>Heunggongvirae</taxon>
        <taxon>Uroviricota</taxon>
        <taxon>Caudoviricetes</taxon>
        <taxon>Peduoviridae</taxon>
        <taxon>Maltschvirus</taxon>
        <taxon>Maltschvirus maltsch</taxon>
    </lineage>
</organism>
<dbReference type="InterPro" id="IPR024432">
    <property type="entry name" value="Put_RecE_PDDEXK-like_dom"/>
</dbReference>
<proteinExistence type="predicted"/>
<feature type="domain" description="Putative exodeoxyribonuclease 8 PDDEXK-like" evidence="1">
    <location>
        <begin position="24"/>
        <end position="244"/>
    </location>
</feature>
<dbReference type="Pfam" id="PF12684">
    <property type="entry name" value="DUF3799"/>
    <property type="match status" value="1"/>
</dbReference>
<protein>
    <submittedName>
        <fullName evidence="2">Exodeoxyribonuclease 8, PDDEXK-like domain containing protein</fullName>
    </submittedName>
</protein>
<accession>A0A6J7X829</accession>
<dbReference type="Gene3D" id="3.90.320.10">
    <property type="match status" value="1"/>
</dbReference>
<sequence length="257" mass="29396">MKNELILDLEMSEYRKLEGLSKHQLDSFGVCPAYYKWRGTQEWKASRDMEIGTCIHSLLLEGRTDYVQAPEVNRRTNAGKAEWEAFCVDNQGKFVMNAEEVARIEGATEAAKPLLGMVTAKKIIEGSMFWERGGMQCKGRPDLITEIKGKPAIVDLKTTSDIMRFDSKFFSLKYDRQAAWYAYGLKQIHGLDQVDFYFLVVDTEMPHLAQWVKPDDEVLYKADLKLDEAVAGLKHCIETDTWPGLPTIRTIGSRKWD</sequence>
<gene>
    <name evidence="2" type="ORF">UFOVP742_32</name>
</gene>